<evidence type="ECO:0000313" key="2">
    <source>
        <dbReference type="EMBL" id="GLC28484.1"/>
    </source>
</evidence>
<comment type="caution">
    <text evidence="2">The sequence shown here is derived from an EMBL/GenBank/DDBJ whole genome shotgun (WGS) entry which is preliminary data.</text>
</comment>
<dbReference type="AlphaFoldDB" id="A0AA37VGG2"/>
<dbReference type="RefSeq" id="WP_284352881.1">
    <property type="nucleotide sequence ID" value="NZ_BRXS01000010.1"/>
</dbReference>
<dbReference type="InterPro" id="IPR050834">
    <property type="entry name" value="Glycosyltransf_2"/>
</dbReference>
<keyword evidence="3" id="KW-1185">Reference proteome</keyword>
<feature type="domain" description="Glycosyltransferase 2-like" evidence="1">
    <location>
        <begin position="2"/>
        <end position="153"/>
    </location>
</feature>
<protein>
    <submittedName>
        <fullName evidence="2">Glycosyl transferase</fullName>
    </submittedName>
</protein>
<dbReference type="Gene3D" id="3.90.550.10">
    <property type="entry name" value="Spore Coat Polysaccharide Biosynthesis Protein SpsA, Chain A"/>
    <property type="match status" value="1"/>
</dbReference>
<accession>A0AA37VGG2</accession>
<evidence type="ECO:0000259" key="1">
    <source>
        <dbReference type="Pfam" id="PF00535"/>
    </source>
</evidence>
<gene>
    <name evidence="2" type="ORF">rosag_49970</name>
</gene>
<dbReference type="EMBL" id="BRXS01000010">
    <property type="protein sequence ID" value="GLC28484.1"/>
    <property type="molecule type" value="Genomic_DNA"/>
</dbReference>
<evidence type="ECO:0000313" key="3">
    <source>
        <dbReference type="Proteomes" id="UP001161325"/>
    </source>
</evidence>
<dbReference type="InterPro" id="IPR029044">
    <property type="entry name" value="Nucleotide-diphossugar_trans"/>
</dbReference>
<keyword evidence="2" id="KW-0808">Transferase</keyword>
<dbReference type="SUPFAM" id="SSF53448">
    <property type="entry name" value="Nucleotide-diphospho-sugar transferases"/>
    <property type="match status" value="1"/>
</dbReference>
<dbReference type="Proteomes" id="UP001161325">
    <property type="component" value="Unassembled WGS sequence"/>
</dbReference>
<proteinExistence type="predicted"/>
<dbReference type="GO" id="GO:0016740">
    <property type="term" value="F:transferase activity"/>
    <property type="evidence" value="ECO:0007669"/>
    <property type="project" value="UniProtKB-KW"/>
</dbReference>
<dbReference type="InterPro" id="IPR001173">
    <property type="entry name" value="Glyco_trans_2-like"/>
</dbReference>
<name>A0AA37VGG2_9BACT</name>
<reference evidence="2" key="1">
    <citation type="submission" date="2022-08" db="EMBL/GenBank/DDBJ databases">
        <title>Draft genome sequencing of Roseisolibacter agri AW1220.</title>
        <authorList>
            <person name="Tobiishi Y."/>
            <person name="Tonouchi A."/>
        </authorList>
    </citation>
    <scope>NUCLEOTIDE SEQUENCE</scope>
    <source>
        <strain evidence="2">AW1220</strain>
    </source>
</reference>
<dbReference type="PANTHER" id="PTHR43685:SF2">
    <property type="entry name" value="GLYCOSYLTRANSFERASE 2-LIKE DOMAIN-CONTAINING PROTEIN"/>
    <property type="match status" value="1"/>
</dbReference>
<dbReference type="PANTHER" id="PTHR43685">
    <property type="entry name" value="GLYCOSYLTRANSFERASE"/>
    <property type="match status" value="1"/>
</dbReference>
<organism evidence="2 3">
    <name type="scientific">Roseisolibacter agri</name>
    <dbReference type="NCBI Taxonomy" id="2014610"/>
    <lineage>
        <taxon>Bacteria</taxon>
        <taxon>Pseudomonadati</taxon>
        <taxon>Gemmatimonadota</taxon>
        <taxon>Gemmatimonadia</taxon>
        <taxon>Gemmatimonadales</taxon>
        <taxon>Gemmatimonadaceae</taxon>
        <taxon>Roseisolibacter</taxon>
    </lineage>
</organism>
<dbReference type="Pfam" id="PF00535">
    <property type="entry name" value="Glycos_transf_2"/>
    <property type="match status" value="1"/>
</dbReference>
<sequence length="298" mass="33228">MVPVYNGRAFLADAIASIRNQTRPVDELLVVDDASTDGSAELAESLGACVIRAPRNGGPSAARNLALHATDCEVVAFLDADDWWLPQHCEQLAGALERHPEALLASARTQLWQDQRRPELPEPPVDTPFDAVAPLVQFNFVPQTGAVVRRRAVLDVGGYDERLRLSEDYDLWLRLALCGPFVHVPEVTVHRRHHEAQASRAITGMFSNMWQHRLGLMERLSADATRRDTVVDALITAARVDLRDAWHAGEPEAFDVVAAAAARVPGAEPIVGRWQRRRAVGWHAWHTLRRLRRALRAR</sequence>